<keyword evidence="1" id="KW-1133">Transmembrane helix</keyword>
<reference evidence="3" key="1">
    <citation type="submission" date="2014-03" db="EMBL/GenBank/DDBJ databases">
        <authorList>
            <person name="Aksoy S."/>
            <person name="Warren W."/>
            <person name="Wilson R.K."/>
        </authorList>
    </citation>
    <scope>NUCLEOTIDE SEQUENCE [LARGE SCALE GENOMIC DNA]</scope>
    <source>
        <strain evidence="3">IAEA</strain>
    </source>
</reference>
<dbReference type="AlphaFoldDB" id="A0A1A9ZFG6"/>
<dbReference type="VEuPathDB" id="VectorBase:GPAI012956"/>
<keyword evidence="3" id="KW-1185">Reference proteome</keyword>
<keyword evidence="1" id="KW-0812">Transmembrane</keyword>
<dbReference type="Proteomes" id="UP000092445">
    <property type="component" value="Unassembled WGS sequence"/>
</dbReference>
<organism evidence="2 3">
    <name type="scientific">Glossina pallidipes</name>
    <name type="common">Tsetse fly</name>
    <dbReference type="NCBI Taxonomy" id="7398"/>
    <lineage>
        <taxon>Eukaryota</taxon>
        <taxon>Metazoa</taxon>
        <taxon>Ecdysozoa</taxon>
        <taxon>Arthropoda</taxon>
        <taxon>Hexapoda</taxon>
        <taxon>Insecta</taxon>
        <taxon>Pterygota</taxon>
        <taxon>Neoptera</taxon>
        <taxon>Endopterygota</taxon>
        <taxon>Diptera</taxon>
        <taxon>Brachycera</taxon>
        <taxon>Muscomorpha</taxon>
        <taxon>Hippoboscoidea</taxon>
        <taxon>Glossinidae</taxon>
        <taxon>Glossina</taxon>
    </lineage>
</organism>
<accession>A0A1A9ZFG6</accession>
<proteinExistence type="predicted"/>
<sequence length="304" mass="34522">MKITSKFCPPTDGALALVVREQLIFIKGFIDSDEIQAFTERNELTISVMIVTELEKKICVIAQLKVHPKLYYQRAVYCYVWDLIVYGVKDHNALFRFSKLDVSFLSFLGGFAGITYGFASVTAIREKHALEQRINKCFKRTSRVSELTQLRGNSNSELTQHPNKKNPLNLTGLQHHQIPTVNVRTHHHTDNIEPLNSTRIVPCKSALKSLKHDIIFSYEMNNSSIVLVMPPIANILLGFECTCNSVRIVKINKTLLLLYSLQEAQKIVLYIGKRVKMFTLKEAYCGNSRDERNLTEGSVALCLS</sequence>
<name>A0A1A9ZFG6_GLOPL</name>
<protein>
    <submittedName>
        <fullName evidence="2">Uncharacterized protein</fullName>
    </submittedName>
</protein>
<dbReference type="EnsemblMetazoa" id="GPAI012956-RA">
    <property type="protein sequence ID" value="GPAI012956-PA"/>
    <property type="gene ID" value="GPAI012956"/>
</dbReference>
<evidence type="ECO:0000313" key="2">
    <source>
        <dbReference type="EnsemblMetazoa" id="GPAI012956-PA"/>
    </source>
</evidence>
<evidence type="ECO:0000313" key="3">
    <source>
        <dbReference type="Proteomes" id="UP000092445"/>
    </source>
</evidence>
<keyword evidence="1" id="KW-0472">Membrane</keyword>
<reference evidence="2" key="2">
    <citation type="submission" date="2020-05" db="UniProtKB">
        <authorList>
            <consortium name="EnsemblMetazoa"/>
        </authorList>
    </citation>
    <scope>IDENTIFICATION</scope>
    <source>
        <strain evidence="2">IAEA</strain>
    </source>
</reference>
<evidence type="ECO:0000256" key="1">
    <source>
        <dbReference type="SAM" id="Phobius"/>
    </source>
</evidence>
<feature type="transmembrane region" description="Helical" evidence="1">
    <location>
        <begin position="104"/>
        <end position="124"/>
    </location>
</feature>